<dbReference type="Proteomes" id="UP000258016">
    <property type="component" value="Chromosome"/>
</dbReference>
<dbReference type="GeneID" id="303485955"/>
<gene>
    <name evidence="1" type="ORF">B5J99_10280</name>
</gene>
<proteinExistence type="predicted"/>
<dbReference type="RefSeq" id="WP_054134497.1">
    <property type="nucleotide sequence ID" value="NZ_CBDIRB010000001.1"/>
</dbReference>
<reference evidence="1 2" key="1">
    <citation type="submission" date="2017-03" db="EMBL/GenBank/DDBJ databases">
        <title>Complete genome sequence of Blastomonas fulva degrading microcsystin LR.</title>
        <authorList>
            <person name="Lee H.-g."/>
            <person name="Jin L."/>
            <person name="oh H.-M."/>
        </authorList>
    </citation>
    <scope>NUCLEOTIDE SEQUENCE [LARGE SCALE GENOMIC DNA]</scope>
    <source>
        <strain evidence="1 2">T2</strain>
    </source>
</reference>
<name>A0ABM6M776_9SPHN</name>
<accession>A0ABM6M776</accession>
<dbReference type="EMBL" id="CP020083">
    <property type="protein sequence ID" value="ASR51798.1"/>
    <property type="molecule type" value="Genomic_DNA"/>
</dbReference>
<keyword evidence="2" id="KW-1185">Reference proteome</keyword>
<protein>
    <submittedName>
        <fullName evidence="1">Uncharacterized protein</fullName>
    </submittedName>
</protein>
<sequence>MRVTEKFCREQESLQIAKAANETLKNRKDIALGAAKAWDAAAQLAHKQESKLEPLDKLDAEITREFAEEEAAGIDLSEPPEGDEV</sequence>
<evidence type="ECO:0000313" key="2">
    <source>
        <dbReference type="Proteomes" id="UP000258016"/>
    </source>
</evidence>
<organism evidence="1 2">
    <name type="scientific">Blastomonas fulva</name>
    <dbReference type="NCBI Taxonomy" id="1550728"/>
    <lineage>
        <taxon>Bacteria</taxon>
        <taxon>Pseudomonadati</taxon>
        <taxon>Pseudomonadota</taxon>
        <taxon>Alphaproteobacteria</taxon>
        <taxon>Sphingomonadales</taxon>
        <taxon>Sphingomonadaceae</taxon>
        <taxon>Blastomonas</taxon>
    </lineage>
</organism>
<evidence type="ECO:0000313" key="1">
    <source>
        <dbReference type="EMBL" id="ASR51798.1"/>
    </source>
</evidence>